<evidence type="ECO:0000313" key="3">
    <source>
        <dbReference type="EMBL" id="UUI66490.1"/>
    </source>
</evidence>
<dbReference type="RefSeq" id="WP_227564328.1">
    <property type="nucleotide sequence ID" value="NZ_CP101989.1"/>
</dbReference>
<gene>
    <name evidence="3" type="ORF">NP075_07230</name>
</gene>
<dbReference type="Gene3D" id="3.40.50.150">
    <property type="entry name" value="Vaccinia Virus protein VP39"/>
    <property type="match status" value="1"/>
</dbReference>
<dbReference type="CDD" id="cd02440">
    <property type="entry name" value="AdoMet_MTases"/>
    <property type="match status" value="1"/>
</dbReference>
<evidence type="ECO:0000313" key="4">
    <source>
        <dbReference type="Proteomes" id="UP001317322"/>
    </source>
</evidence>
<accession>A0ABY5KBN4</accession>
<dbReference type="Proteomes" id="UP001317322">
    <property type="component" value="Chromosome"/>
</dbReference>
<dbReference type="GO" id="GO:0032259">
    <property type="term" value="P:methylation"/>
    <property type="evidence" value="ECO:0007669"/>
    <property type="project" value="UniProtKB-KW"/>
</dbReference>
<dbReference type="EMBL" id="CP101989">
    <property type="protein sequence ID" value="UUI66490.1"/>
    <property type="molecule type" value="Genomic_DNA"/>
</dbReference>
<dbReference type="GO" id="GO:0008168">
    <property type="term" value="F:methyltransferase activity"/>
    <property type="evidence" value="ECO:0007669"/>
    <property type="project" value="UniProtKB-KW"/>
</dbReference>
<evidence type="ECO:0000259" key="2">
    <source>
        <dbReference type="Pfam" id="PF13649"/>
    </source>
</evidence>
<proteinExistence type="predicted"/>
<dbReference type="InterPro" id="IPR041698">
    <property type="entry name" value="Methyltransf_25"/>
</dbReference>
<dbReference type="PANTHER" id="PTHR43861">
    <property type="entry name" value="TRANS-ACONITATE 2-METHYLTRANSFERASE-RELATED"/>
    <property type="match status" value="1"/>
</dbReference>
<organism evidence="3 4">
    <name type="scientific">Cellulomonas wangsupingiae</name>
    <dbReference type="NCBI Taxonomy" id="2968085"/>
    <lineage>
        <taxon>Bacteria</taxon>
        <taxon>Bacillati</taxon>
        <taxon>Actinomycetota</taxon>
        <taxon>Actinomycetes</taxon>
        <taxon>Micrococcales</taxon>
        <taxon>Cellulomonadaceae</taxon>
        <taxon>Cellulomonas</taxon>
    </lineage>
</organism>
<keyword evidence="4" id="KW-1185">Reference proteome</keyword>
<name>A0ABY5KBN4_9CELL</name>
<reference evidence="3 4" key="1">
    <citation type="submission" date="2022-07" db="EMBL/GenBank/DDBJ databases">
        <title>Novel species in genus cellulomonas.</title>
        <authorList>
            <person name="Ye L."/>
        </authorList>
    </citation>
    <scope>NUCLEOTIDE SEQUENCE [LARGE SCALE GENOMIC DNA]</scope>
    <source>
        <strain evidence="4">zg-Y908</strain>
    </source>
</reference>
<protein>
    <submittedName>
        <fullName evidence="3">Class I SAM-dependent methyltransferase</fullName>
    </submittedName>
</protein>
<feature type="domain" description="Methyltransferase" evidence="2">
    <location>
        <begin position="60"/>
        <end position="150"/>
    </location>
</feature>
<keyword evidence="3" id="KW-0489">Methyltransferase</keyword>
<sequence length="254" mass="27926">MTTPTPPRAAPTAGASVADLAAWDRVAGTYATTVGGPDDSFWRRFAPFLDRWLPTGAPRVLDLGCGHGWLAGILAERGARVLGVDGSAELVARARADHPTLRFEVADLTAGVPGAAPGPFDAVVSHMVLMDLPVLDRVLADVASLLTDDGVLIATLLHPAFFHQQPVYDDERHRRVTGYLQHEERWIDGFGGHRHYHRPLSWYVQRLRDAGLVLVDLDEPPSLPTRHVPEHAWTDDERWFATIPTMLSFAARRG</sequence>
<dbReference type="Pfam" id="PF13649">
    <property type="entry name" value="Methyltransf_25"/>
    <property type="match status" value="1"/>
</dbReference>
<evidence type="ECO:0000256" key="1">
    <source>
        <dbReference type="ARBA" id="ARBA00022679"/>
    </source>
</evidence>
<dbReference type="InterPro" id="IPR029063">
    <property type="entry name" value="SAM-dependent_MTases_sf"/>
</dbReference>
<keyword evidence="1" id="KW-0808">Transferase</keyword>
<dbReference type="SUPFAM" id="SSF53335">
    <property type="entry name" value="S-adenosyl-L-methionine-dependent methyltransferases"/>
    <property type="match status" value="1"/>
</dbReference>